<dbReference type="AlphaFoldDB" id="A0A9D4XYH7"/>
<gene>
    <name evidence="5" type="ORF">KIW84_034462</name>
</gene>
<evidence type="ECO:0000313" key="5">
    <source>
        <dbReference type="EMBL" id="KAI5429883.1"/>
    </source>
</evidence>
<proteinExistence type="inferred from homology"/>
<sequence length="158" mass="17013">MAFSTTTSNPRCTTGSSRAHWLFQQLLSQATQCHDAPQPSLPSNSNIQGCNIICMLIGMGNKSHAAKHNKPPKIQVQQTMLAPSDIIPAPNARWNAYIALVGGNMVVWKGAQTTPLIITKLIAEVFERNNLPGAIFTDDADITLVVRSIFFAAVGIVG</sequence>
<comment type="caution">
    <text evidence="5">The sequence shown here is derived from an EMBL/GenBank/DDBJ whole genome shotgun (WGS) entry which is preliminary data.</text>
</comment>
<dbReference type="InterPro" id="IPR016162">
    <property type="entry name" value="Ald_DH_N"/>
</dbReference>
<keyword evidence="2" id="KW-0560">Oxidoreductase</keyword>
<keyword evidence="6" id="KW-1185">Reference proteome</keyword>
<protein>
    <recommendedName>
        <fullName evidence="4">Aldehyde dehydrogenase domain-containing protein</fullName>
    </recommendedName>
</protein>
<reference evidence="5 6" key="1">
    <citation type="journal article" date="2022" name="Nat. Genet.">
        <title>Improved pea reference genome and pan-genome highlight genomic features and evolutionary characteristics.</title>
        <authorList>
            <person name="Yang T."/>
            <person name="Liu R."/>
            <person name="Luo Y."/>
            <person name="Hu S."/>
            <person name="Wang D."/>
            <person name="Wang C."/>
            <person name="Pandey M.K."/>
            <person name="Ge S."/>
            <person name="Xu Q."/>
            <person name="Li N."/>
            <person name="Li G."/>
            <person name="Huang Y."/>
            <person name="Saxena R.K."/>
            <person name="Ji Y."/>
            <person name="Li M."/>
            <person name="Yan X."/>
            <person name="He Y."/>
            <person name="Liu Y."/>
            <person name="Wang X."/>
            <person name="Xiang C."/>
            <person name="Varshney R.K."/>
            <person name="Ding H."/>
            <person name="Gao S."/>
            <person name="Zong X."/>
        </authorList>
    </citation>
    <scope>NUCLEOTIDE SEQUENCE [LARGE SCALE GENOMIC DNA]</scope>
    <source>
        <strain evidence="5 6">cv. Zhongwan 6</strain>
    </source>
</reference>
<name>A0A9D4XYH7_PEA</name>
<evidence type="ECO:0000259" key="4">
    <source>
        <dbReference type="Pfam" id="PF00171"/>
    </source>
</evidence>
<dbReference type="InterPro" id="IPR044638">
    <property type="entry name" value="ALDH7A1-like"/>
</dbReference>
<comment type="similarity">
    <text evidence="1">Belongs to the aldehyde dehydrogenase family.</text>
</comment>
<dbReference type="Gene3D" id="3.40.605.10">
    <property type="entry name" value="Aldehyde Dehydrogenase, Chain A, domain 1"/>
    <property type="match status" value="1"/>
</dbReference>
<evidence type="ECO:0000256" key="3">
    <source>
        <dbReference type="ARBA" id="ARBA00023027"/>
    </source>
</evidence>
<dbReference type="Gramene" id="Psat03G0446200-T1">
    <property type="protein sequence ID" value="KAI5429883.1"/>
    <property type="gene ID" value="KIW84_034462"/>
</dbReference>
<feature type="domain" description="Aldehyde dehydrogenase" evidence="4">
    <location>
        <begin position="88"/>
        <end position="136"/>
    </location>
</feature>
<accession>A0A9D4XYH7</accession>
<dbReference type="SUPFAM" id="SSF53720">
    <property type="entry name" value="ALDH-like"/>
    <property type="match status" value="1"/>
</dbReference>
<dbReference type="InterPro" id="IPR015590">
    <property type="entry name" value="Aldehyde_DH_dom"/>
</dbReference>
<evidence type="ECO:0000313" key="6">
    <source>
        <dbReference type="Proteomes" id="UP001058974"/>
    </source>
</evidence>
<dbReference type="EMBL" id="JAMSHJ010000003">
    <property type="protein sequence ID" value="KAI5429883.1"/>
    <property type="molecule type" value="Genomic_DNA"/>
</dbReference>
<organism evidence="5 6">
    <name type="scientific">Pisum sativum</name>
    <name type="common">Garden pea</name>
    <name type="synonym">Lathyrus oleraceus</name>
    <dbReference type="NCBI Taxonomy" id="3888"/>
    <lineage>
        <taxon>Eukaryota</taxon>
        <taxon>Viridiplantae</taxon>
        <taxon>Streptophyta</taxon>
        <taxon>Embryophyta</taxon>
        <taxon>Tracheophyta</taxon>
        <taxon>Spermatophyta</taxon>
        <taxon>Magnoliopsida</taxon>
        <taxon>eudicotyledons</taxon>
        <taxon>Gunneridae</taxon>
        <taxon>Pentapetalae</taxon>
        <taxon>rosids</taxon>
        <taxon>fabids</taxon>
        <taxon>Fabales</taxon>
        <taxon>Fabaceae</taxon>
        <taxon>Papilionoideae</taxon>
        <taxon>50 kb inversion clade</taxon>
        <taxon>NPAAA clade</taxon>
        <taxon>Hologalegina</taxon>
        <taxon>IRL clade</taxon>
        <taxon>Fabeae</taxon>
        <taxon>Lathyrus</taxon>
    </lineage>
</organism>
<keyword evidence="3" id="KW-0520">NAD</keyword>
<dbReference type="Pfam" id="PF00171">
    <property type="entry name" value="Aldedh"/>
    <property type="match status" value="1"/>
</dbReference>
<dbReference type="PANTHER" id="PTHR43521:SF1">
    <property type="entry name" value="ALPHA-AMINOADIPIC SEMIALDEHYDE DEHYDROGENASE"/>
    <property type="match status" value="1"/>
</dbReference>
<dbReference type="Proteomes" id="UP001058974">
    <property type="component" value="Chromosome 3"/>
</dbReference>
<dbReference type="PANTHER" id="PTHR43521">
    <property type="entry name" value="ALPHA-AMINOADIPIC SEMIALDEHYDE DEHYDROGENASE"/>
    <property type="match status" value="1"/>
</dbReference>
<evidence type="ECO:0000256" key="2">
    <source>
        <dbReference type="ARBA" id="ARBA00023002"/>
    </source>
</evidence>
<evidence type="ECO:0000256" key="1">
    <source>
        <dbReference type="ARBA" id="ARBA00009986"/>
    </source>
</evidence>
<dbReference type="InterPro" id="IPR016161">
    <property type="entry name" value="Ald_DH/histidinol_DH"/>
</dbReference>
<dbReference type="GO" id="GO:0004029">
    <property type="term" value="F:aldehyde dehydrogenase (NAD+) activity"/>
    <property type="evidence" value="ECO:0007669"/>
    <property type="project" value="InterPro"/>
</dbReference>